<gene>
    <name evidence="1" type="ORF">DPMN_079579</name>
</gene>
<sequence length="89" mass="10010">MFKYQFSKVGTYYVWSGYVDEWFIKSYTGTVEVVEAQSRSGQVSVTLGGVQALHELGGENSVFLTAFKPIYFSSLVLRTLFLLRHASVS</sequence>
<organism evidence="1 2">
    <name type="scientific">Dreissena polymorpha</name>
    <name type="common">Zebra mussel</name>
    <name type="synonym">Mytilus polymorpha</name>
    <dbReference type="NCBI Taxonomy" id="45954"/>
    <lineage>
        <taxon>Eukaryota</taxon>
        <taxon>Metazoa</taxon>
        <taxon>Spiralia</taxon>
        <taxon>Lophotrochozoa</taxon>
        <taxon>Mollusca</taxon>
        <taxon>Bivalvia</taxon>
        <taxon>Autobranchia</taxon>
        <taxon>Heteroconchia</taxon>
        <taxon>Euheterodonta</taxon>
        <taxon>Imparidentia</taxon>
        <taxon>Neoheterodontei</taxon>
        <taxon>Myida</taxon>
        <taxon>Dreissenoidea</taxon>
        <taxon>Dreissenidae</taxon>
        <taxon>Dreissena</taxon>
    </lineage>
</organism>
<reference evidence="1" key="1">
    <citation type="journal article" date="2019" name="bioRxiv">
        <title>The Genome of the Zebra Mussel, Dreissena polymorpha: A Resource for Invasive Species Research.</title>
        <authorList>
            <person name="McCartney M.A."/>
            <person name="Auch B."/>
            <person name="Kono T."/>
            <person name="Mallez S."/>
            <person name="Zhang Y."/>
            <person name="Obille A."/>
            <person name="Becker A."/>
            <person name="Abrahante J.E."/>
            <person name="Garbe J."/>
            <person name="Badalamenti J.P."/>
            <person name="Herman A."/>
            <person name="Mangelson H."/>
            <person name="Liachko I."/>
            <person name="Sullivan S."/>
            <person name="Sone E.D."/>
            <person name="Koren S."/>
            <person name="Silverstein K.A.T."/>
            <person name="Beckman K.B."/>
            <person name="Gohl D.M."/>
        </authorList>
    </citation>
    <scope>NUCLEOTIDE SEQUENCE</scope>
    <source>
        <strain evidence="1">Duluth1</strain>
        <tissue evidence="1">Whole animal</tissue>
    </source>
</reference>
<evidence type="ECO:0000313" key="2">
    <source>
        <dbReference type="Proteomes" id="UP000828390"/>
    </source>
</evidence>
<dbReference type="AlphaFoldDB" id="A0A9D4BR46"/>
<comment type="caution">
    <text evidence="1">The sequence shown here is derived from an EMBL/GenBank/DDBJ whole genome shotgun (WGS) entry which is preliminary data.</text>
</comment>
<dbReference type="Proteomes" id="UP000828390">
    <property type="component" value="Unassembled WGS sequence"/>
</dbReference>
<keyword evidence="2" id="KW-1185">Reference proteome</keyword>
<protein>
    <submittedName>
        <fullName evidence="1">Uncharacterized protein</fullName>
    </submittedName>
</protein>
<proteinExistence type="predicted"/>
<evidence type="ECO:0000313" key="1">
    <source>
        <dbReference type="EMBL" id="KAH3704523.1"/>
    </source>
</evidence>
<name>A0A9D4BR46_DREPO</name>
<dbReference type="EMBL" id="JAIWYP010000015">
    <property type="protein sequence ID" value="KAH3704523.1"/>
    <property type="molecule type" value="Genomic_DNA"/>
</dbReference>
<accession>A0A9D4BR46</accession>
<reference evidence="1" key="2">
    <citation type="submission" date="2020-11" db="EMBL/GenBank/DDBJ databases">
        <authorList>
            <person name="McCartney M.A."/>
            <person name="Auch B."/>
            <person name="Kono T."/>
            <person name="Mallez S."/>
            <person name="Becker A."/>
            <person name="Gohl D.M."/>
            <person name="Silverstein K.A.T."/>
            <person name="Koren S."/>
            <person name="Bechman K.B."/>
            <person name="Herman A."/>
            <person name="Abrahante J.E."/>
            <person name="Garbe J."/>
        </authorList>
    </citation>
    <scope>NUCLEOTIDE SEQUENCE</scope>
    <source>
        <strain evidence="1">Duluth1</strain>
        <tissue evidence="1">Whole animal</tissue>
    </source>
</reference>